<feature type="chain" id="PRO_5022895997" description="LppX_LprAFG lipoprotein" evidence="2">
    <location>
        <begin position="26"/>
        <end position="312"/>
    </location>
</feature>
<proteinExistence type="predicted"/>
<gene>
    <name evidence="3" type="ORF">KDI_02390</name>
</gene>
<organism evidence="3 4">
    <name type="scientific">Dictyobacter arantiisoli</name>
    <dbReference type="NCBI Taxonomy" id="2014874"/>
    <lineage>
        <taxon>Bacteria</taxon>
        <taxon>Bacillati</taxon>
        <taxon>Chloroflexota</taxon>
        <taxon>Ktedonobacteria</taxon>
        <taxon>Ktedonobacterales</taxon>
        <taxon>Dictyobacteraceae</taxon>
        <taxon>Dictyobacter</taxon>
    </lineage>
</organism>
<dbReference type="Gene3D" id="2.50.20.20">
    <property type="match status" value="1"/>
</dbReference>
<evidence type="ECO:0008006" key="5">
    <source>
        <dbReference type="Google" id="ProtNLM"/>
    </source>
</evidence>
<evidence type="ECO:0000313" key="4">
    <source>
        <dbReference type="Proteomes" id="UP000322530"/>
    </source>
</evidence>
<accession>A0A5A5T611</accession>
<evidence type="ECO:0000313" key="3">
    <source>
        <dbReference type="EMBL" id="GCF06675.1"/>
    </source>
</evidence>
<feature type="region of interest" description="Disordered" evidence="1">
    <location>
        <begin position="70"/>
        <end position="96"/>
    </location>
</feature>
<dbReference type="RefSeq" id="WP_149399490.1">
    <property type="nucleotide sequence ID" value="NZ_BIXY01000002.1"/>
</dbReference>
<reference evidence="3 4" key="1">
    <citation type="submission" date="2019-01" db="EMBL/GenBank/DDBJ databases">
        <title>Draft genome sequence of Dictyobacter sp. Uno17.</title>
        <authorList>
            <person name="Wang C.M."/>
            <person name="Zheng Y."/>
            <person name="Sakai Y."/>
            <person name="Abe K."/>
            <person name="Yokota A."/>
            <person name="Yabe S."/>
        </authorList>
    </citation>
    <scope>NUCLEOTIDE SEQUENCE [LARGE SCALE GENOMIC DNA]</scope>
    <source>
        <strain evidence="3 4">Uno17</strain>
    </source>
</reference>
<dbReference type="PROSITE" id="PS51257">
    <property type="entry name" value="PROKAR_LIPOPROTEIN"/>
    <property type="match status" value="1"/>
</dbReference>
<dbReference type="Proteomes" id="UP000322530">
    <property type="component" value="Unassembled WGS sequence"/>
</dbReference>
<dbReference type="EMBL" id="BIXY01000002">
    <property type="protein sequence ID" value="GCF06675.1"/>
    <property type="molecule type" value="Genomic_DNA"/>
</dbReference>
<protein>
    <recommendedName>
        <fullName evidence="5">LppX_LprAFG lipoprotein</fullName>
    </recommendedName>
</protein>
<evidence type="ECO:0000256" key="2">
    <source>
        <dbReference type="SAM" id="SignalP"/>
    </source>
</evidence>
<dbReference type="OrthoDB" id="152771at2"/>
<name>A0A5A5T611_9CHLR</name>
<sequence length="312" mass="33452">MKVLKKSSFMFLFIALFALMLSACSQVNVGSTSGKSASDLTPLQVLQKSADAMKSLKSAHLDLSSNSSVQAASTGQATTKSSPSPQALNTNVTITGSGDEVLPDQSQLNLNINAASQKSKHSEVVKGDNAYIQNAQGKWYVINKKQFNTGNNNVFSGATLDQKTLIGLIENVKLVDHQTETLNGVSLRHLTATLDKTALKQLLTSNPQLASSFGGQQNLDSVLNSAKQFLAVVDVWVDENKFYVQRTKLNLNLVIDSSFLQITTIPKVQAFIAKTSLSTTIDLSKFDQPVTITTPANATPITDTKGLMGLGQ</sequence>
<comment type="caution">
    <text evidence="3">The sequence shown here is derived from an EMBL/GenBank/DDBJ whole genome shotgun (WGS) entry which is preliminary data.</text>
</comment>
<dbReference type="InterPro" id="IPR029046">
    <property type="entry name" value="LolA/LolB/LppX"/>
</dbReference>
<keyword evidence="2" id="KW-0732">Signal</keyword>
<feature type="signal peptide" evidence="2">
    <location>
        <begin position="1"/>
        <end position="25"/>
    </location>
</feature>
<dbReference type="SUPFAM" id="SSF89392">
    <property type="entry name" value="Prokaryotic lipoproteins and lipoprotein localization factors"/>
    <property type="match status" value="1"/>
</dbReference>
<evidence type="ECO:0000256" key="1">
    <source>
        <dbReference type="SAM" id="MobiDB-lite"/>
    </source>
</evidence>
<dbReference type="AlphaFoldDB" id="A0A5A5T611"/>
<keyword evidence="4" id="KW-1185">Reference proteome</keyword>